<dbReference type="Pfam" id="PF01428">
    <property type="entry name" value="zf-AN1"/>
    <property type="match status" value="2"/>
</dbReference>
<dbReference type="AlphaFoldDB" id="A0AA40K5B1"/>
<evidence type="ECO:0000256" key="2">
    <source>
        <dbReference type="ARBA" id="ARBA00022771"/>
    </source>
</evidence>
<dbReference type="PROSITE" id="PS51039">
    <property type="entry name" value="ZF_AN1"/>
    <property type="match status" value="2"/>
</dbReference>
<dbReference type="GO" id="GO:0005737">
    <property type="term" value="C:cytoplasm"/>
    <property type="evidence" value="ECO:0007669"/>
    <property type="project" value="TreeGrafter"/>
</dbReference>
<protein>
    <recommendedName>
        <fullName evidence="5">AN1-type domain-containing protein</fullName>
    </recommendedName>
</protein>
<dbReference type="GO" id="GO:0008270">
    <property type="term" value="F:zinc ion binding"/>
    <property type="evidence" value="ECO:0007669"/>
    <property type="project" value="UniProtKB-KW"/>
</dbReference>
<proteinExistence type="predicted"/>
<dbReference type="SUPFAM" id="SSF118310">
    <property type="entry name" value="AN1-like Zinc finger"/>
    <property type="match status" value="2"/>
</dbReference>
<dbReference type="EMBL" id="JAUKUD010000004">
    <property type="protein sequence ID" value="KAK0746491.1"/>
    <property type="molecule type" value="Genomic_DNA"/>
</dbReference>
<comment type="caution">
    <text evidence="6">The sequence shown here is derived from an EMBL/GenBank/DDBJ whole genome shotgun (WGS) entry which is preliminary data.</text>
</comment>
<evidence type="ECO:0000259" key="5">
    <source>
        <dbReference type="PROSITE" id="PS51039"/>
    </source>
</evidence>
<evidence type="ECO:0000256" key="1">
    <source>
        <dbReference type="ARBA" id="ARBA00022723"/>
    </source>
</evidence>
<dbReference type="InterPro" id="IPR000058">
    <property type="entry name" value="Znf_AN1"/>
</dbReference>
<feature type="domain" description="AN1-type" evidence="5">
    <location>
        <begin position="83"/>
        <end position="135"/>
    </location>
</feature>
<dbReference type="InterPro" id="IPR035896">
    <property type="entry name" value="AN1-like_Znf"/>
</dbReference>
<keyword evidence="1" id="KW-0479">Metal-binding</keyword>
<keyword evidence="7" id="KW-1185">Reference proteome</keyword>
<keyword evidence="2 4" id="KW-0863">Zinc-finger</keyword>
<dbReference type="PANTHER" id="PTHR14677:SF40">
    <property type="entry name" value="CDC48-ASSOCIATED UBIQUITIN-LIKE_ZINC FINGER PROTEIN 1"/>
    <property type="match status" value="1"/>
</dbReference>
<evidence type="ECO:0000256" key="3">
    <source>
        <dbReference type="ARBA" id="ARBA00022833"/>
    </source>
</evidence>
<keyword evidence="3" id="KW-0862">Zinc</keyword>
<dbReference type="Pfam" id="PF25327">
    <property type="entry name" value="UBL_ZFAND1"/>
    <property type="match status" value="1"/>
</dbReference>
<organism evidence="6 7">
    <name type="scientific">Schizothecium vesticola</name>
    <dbReference type="NCBI Taxonomy" id="314040"/>
    <lineage>
        <taxon>Eukaryota</taxon>
        <taxon>Fungi</taxon>
        <taxon>Dikarya</taxon>
        <taxon>Ascomycota</taxon>
        <taxon>Pezizomycotina</taxon>
        <taxon>Sordariomycetes</taxon>
        <taxon>Sordariomycetidae</taxon>
        <taxon>Sordariales</taxon>
        <taxon>Schizotheciaceae</taxon>
        <taxon>Schizothecium</taxon>
    </lineage>
</organism>
<evidence type="ECO:0000313" key="7">
    <source>
        <dbReference type="Proteomes" id="UP001172155"/>
    </source>
</evidence>
<dbReference type="InterPro" id="IPR057358">
    <property type="entry name" value="UBL_ZFAND1-like"/>
</dbReference>
<dbReference type="SMART" id="SM00154">
    <property type="entry name" value="ZnF_AN1"/>
    <property type="match status" value="2"/>
</dbReference>
<evidence type="ECO:0000256" key="4">
    <source>
        <dbReference type="PROSITE-ProRule" id="PRU00449"/>
    </source>
</evidence>
<accession>A0AA40K5B1</accession>
<name>A0AA40K5B1_9PEZI</name>
<dbReference type="Gene3D" id="4.10.1110.10">
    <property type="entry name" value="AN1-like Zinc finger"/>
    <property type="match status" value="2"/>
</dbReference>
<reference evidence="6" key="1">
    <citation type="submission" date="2023-06" db="EMBL/GenBank/DDBJ databases">
        <title>Genome-scale phylogeny and comparative genomics of the fungal order Sordariales.</title>
        <authorList>
            <consortium name="Lawrence Berkeley National Laboratory"/>
            <person name="Hensen N."/>
            <person name="Bonometti L."/>
            <person name="Westerberg I."/>
            <person name="Brannstrom I.O."/>
            <person name="Guillou S."/>
            <person name="Cros-Aarteil S."/>
            <person name="Calhoun S."/>
            <person name="Haridas S."/>
            <person name="Kuo A."/>
            <person name="Mondo S."/>
            <person name="Pangilinan J."/>
            <person name="Riley R."/>
            <person name="LaButti K."/>
            <person name="Andreopoulos B."/>
            <person name="Lipzen A."/>
            <person name="Chen C."/>
            <person name="Yanf M."/>
            <person name="Daum C."/>
            <person name="Ng V."/>
            <person name="Clum A."/>
            <person name="Steindorff A."/>
            <person name="Ohm R."/>
            <person name="Martin F."/>
            <person name="Silar P."/>
            <person name="Natvig D."/>
            <person name="Lalanne C."/>
            <person name="Gautier V."/>
            <person name="Ament-velasquez S.L."/>
            <person name="Kruys A."/>
            <person name="Hutchinson M.I."/>
            <person name="Powell A.J."/>
            <person name="Barry K."/>
            <person name="Miller A.N."/>
            <person name="Grigoriev I.V."/>
            <person name="Debuchy R."/>
            <person name="Gladieux P."/>
            <person name="Thoren M.H."/>
            <person name="Johannesson H."/>
        </authorList>
    </citation>
    <scope>NUCLEOTIDE SEQUENCE</scope>
    <source>
        <strain evidence="6">SMH3187-1</strain>
    </source>
</reference>
<sequence>MTTSTEPHSAEDADLVGSHCQFTYCNQLDFLPFVCPSCRQTFCLDHRTESAHKCTSAGAWAERKRQADLAHVPIGGDRPVRDRIGQKGCASDSCKTVIGTSLVPAVHCVRCNRDYCLKHRLEDEHDCKNKIPIGARPSPLDGAKSAFERLRLWGNAKKEAAAARVLPKPKPSTAAQRAVVVNTIKKTAKGDEKLPPQKRIYLVVEAEGKAAWGENPKGCFFYSQDWVVGRVMDAAAKSLGVDNLNNQSTDKKDKLKVFHVEGGRVLDFKEKIGTAVVSGNTLVLLRGMGDAEDLIQM</sequence>
<dbReference type="PANTHER" id="PTHR14677">
    <property type="entry name" value="ARSENITE INDUCUBLE RNA ASSOCIATED PROTEIN AIP-1-RELATED"/>
    <property type="match status" value="1"/>
</dbReference>
<dbReference type="Proteomes" id="UP001172155">
    <property type="component" value="Unassembled WGS sequence"/>
</dbReference>
<feature type="domain" description="AN1-type" evidence="5">
    <location>
        <begin position="14"/>
        <end position="62"/>
    </location>
</feature>
<gene>
    <name evidence="6" type="ORF">B0T18DRAFT_411748</name>
</gene>
<evidence type="ECO:0000313" key="6">
    <source>
        <dbReference type="EMBL" id="KAK0746491.1"/>
    </source>
</evidence>